<accession>A0A2H5QTB1</accession>
<name>A0A2H5QTB1_CITUN</name>
<evidence type="ECO:0000313" key="2">
    <source>
        <dbReference type="Proteomes" id="UP000236630"/>
    </source>
</evidence>
<gene>
    <name evidence="1" type="ORF">CUMW_259780</name>
</gene>
<keyword evidence="2" id="KW-1185">Reference proteome</keyword>
<organism evidence="1 2">
    <name type="scientific">Citrus unshiu</name>
    <name type="common">Satsuma mandarin</name>
    <name type="synonym">Citrus nobilis var. unshiu</name>
    <dbReference type="NCBI Taxonomy" id="55188"/>
    <lineage>
        <taxon>Eukaryota</taxon>
        <taxon>Viridiplantae</taxon>
        <taxon>Streptophyta</taxon>
        <taxon>Embryophyta</taxon>
        <taxon>Tracheophyta</taxon>
        <taxon>Spermatophyta</taxon>
        <taxon>Magnoliopsida</taxon>
        <taxon>eudicotyledons</taxon>
        <taxon>Gunneridae</taxon>
        <taxon>Pentapetalae</taxon>
        <taxon>rosids</taxon>
        <taxon>malvids</taxon>
        <taxon>Sapindales</taxon>
        <taxon>Rutaceae</taxon>
        <taxon>Aurantioideae</taxon>
        <taxon>Citrus</taxon>
    </lineage>
</organism>
<dbReference type="EMBL" id="BDQV01000769">
    <property type="protein sequence ID" value="GAY67861.1"/>
    <property type="molecule type" value="Genomic_DNA"/>
</dbReference>
<evidence type="ECO:0000313" key="1">
    <source>
        <dbReference type="EMBL" id="GAY67861.1"/>
    </source>
</evidence>
<dbReference type="AlphaFoldDB" id="A0A2H5QTB1"/>
<reference evidence="1 2" key="1">
    <citation type="journal article" date="2017" name="Front. Genet.">
        <title>Draft sequencing of the heterozygous diploid genome of Satsuma (Citrus unshiu Marc.) using a hybrid assembly approach.</title>
        <authorList>
            <person name="Shimizu T."/>
            <person name="Tanizawa Y."/>
            <person name="Mochizuki T."/>
            <person name="Nagasaki H."/>
            <person name="Yoshioka T."/>
            <person name="Toyoda A."/>
            <person name="Fujiyama A."/>
            <person name="Kaminuma E."/>
            <person name="Nakamura Y."/>
        </authorList>
    </citation>
    <scope>NUCLEOTIDE SEQUENCE [LARGE SCALE GENOMIC DNA]</scope>
    <source>
        <strain evidence="2">cv. Miyagawa wase</strain>
    </source>
</reference>
<sequence>MRTAHGSRLDGFDLAAADRVLWWLVADLRLPCSVVCVCLVV</sequence>
<comment type="caution">
    <text evidence="1">The sequence shown here is derived from an EMBL/GenBank/DDBJ whole genome shotgun (WGS) entry which is preliminary data.</text>
</comment>
<feature type="non-terminal residue" evidence="1">
    <location>
        <position position="41"/>
    </location>
</feature>
<protein>
    <submittedName>
        <fullName evidence="1">Uncharacterized protein</fullName>
    </submittedName>
</protein>
<dbReference type="Proteomes" id="UP000236630">
    <property type="component" value="Unassembled WGS sequence"/>
</dbReference>
<proteinExistence type="predicted"/>